<organism evidence="2 3">
    <name type="scientific">Bacillus cereus</name>
    <dbReference type="NCBI Taxonomy" id="1396"/>
    <lineage>
        <taxon>Bacteria</taxon>
        <taxon>Bacillati</taxon>
        <taxon>Bacillota</taxon>
        <taxon>Bacilli</taxon>
        <taxon>Bacillales</taxon>
        <taxon>Bacillaceae</taxon>
        <taxon>Bacillus</taxon>
        <taxon>Bacillus cereus group</taxon>
    </lineage>
</organism>
<accession>A0A2B3TYW9</accession>
<evidence type="ECO:0000313" key="2">
    <source>
        <dbReference type="EMBL" id="PFU40162.1"/>
    </source>
</evidence>
<comment type="caution">
    <text evidence="2">The sequence shown here is derived from an EMBL/GenBank/DDBJ whole genome shotgun (WGS) entry which is preliminary data.</text>
</comment>
<evidence type="ECO:0000313" key="3">
    <source>
        <dbReference type="Proteomes" id="UP000224076"/>
    </source>
</evidence>
<name>A0A2B3TYW9_BACCE</name>
<keyword evidence="1" id="KW-0472">Membrane</keyword>
<dbReference type="AlphaFoldDB" id="A0A2B3TYW9"/>
<dbReference type="Proteomes" id="UP000224076">
    <property type="component" value="Unassembled WGS sequence"/>
</dbReference>
<gene>
    <name evidence="2" type="ORF">COK86_20430</name>
</gene>
<sequence length="64" mass="8078">MRERIETILLFVSVVIMMVWFAMTVWCDLFHKDDEIIRQEHEREARRLERMEMIKQYEKEGRFK</sequence>
<evidence type="ECO:0000256" key="1">
    <source>
        <dbReference type="SAM" id="Phobius"/>
    </source>
</evidence>
<protein>
    <submittedName>
        <fullName evidence="2">Uncharacterized protein</fullName>
    </submittedName>
</protein>
<proteinExistence type="predicted"/>
<keyword evidence="1" id="KW-0812">Transmembrane</keyword>
<dbReference type="RefSeq" id="WP_098666110.1">
    <property type="nucleotide sequence ID" value="NZ_NVDG01000033.1"/>
</dbReference>
<reference evidence="2 3" key="1">
    <citation type="submission" date="2017-09" db="EMBL/GenBank/DDBJ databases">
        <title>Large-scale bioinformatics analysis of Bacillus genomes uncovers conserved roles of natural products in bacterial physiology.</title>
        <authorList>
            <consortium name="Agbiome Team Llc"/>
            <person name="Bleich R.M."/>
            <person name="Grubbs K.J."/>
            <person name="Santa Maria K.C."/>
            <person name="Allen S.E."/>
            <person name="Farag S."/>
            <person name="Shank E.A."/>
            <person name="Bowers A."/>
        </authorList>
    </citation>
    <scope>NUCLEOTIDE SEQUENCE [LARGE SCALE GENOMIC DNA]</scope>
    <source>
        <strain evidence="2 3">AFS061806</strain>
    </source>
</reference>
<keyword evidence="1" id="KW-1133">Transmembrane helix</keyword>
<dbReference type="EMBL" id="NVDG01000033">
    <property type="protein sequence ID" value="PFU40162.1"/>
    <property type="molecule type" value="Genomic_DNA"/>
</dbReference>
<feature type="transmembrane region" description="Helical" evidence="1">
    <location>
        <begin position="7"/>
        <end position="26"/>
    </location>
</feature>